<dbReference type="Pfam" id="PF02518">
    <property type="entry name" value="HATPase_c"/>
    <property type="match status" value="1"/>
</dbReference>
<evidence type="ECO:0000256" key="5">
    <source>
        <dbReference type="ARBA" id="ARBA00022679"/>
    </source>
</evidence>
<reference evidence="16" key="1">
    <citation type="submission" date="2020-10" db="EMBL/GenBank/DDBJ databases">
        <authorList>
            <person name="Gilroy R."/>
        </authorList>
    </citation>
    <scope>NUCLEOTIDE SEQUENCE</scope>
    <source>
        <strain evidence="16">CHK180-2868</strain>
    </source>
</reference>
<dbReference type="Gene3D" id="3.40.50.2300">
    <property type="match status" value="1"/>
</dbReference>
<dbReference type="InterPro" id="IPR001789">
    <property type="entry name" value="Sig_transdc_resp-reg_receiver"/>
</dbReference>
<dbReference type="Gene3D" id="1.10.287.130">
    <property type="match status" value="1"/>
</dbReference>
<dbReference type="AlphaFoldDB" id="A0A9D1A1S0"/>
<evidence type="ECO:0000256" key="12">
    <source>
        <dbReference type="SAM" id="Coils"/>
    </source>
</evidence>
<sequence>MKEKKGRILTATAAAVLISVFFICTLAYAFRQYMDQIVSEQEEQLLNIARAVSNSISLYTDFYFQDLQKMSQTSEYQDAGENFLETGNADLLMEFFQSQMELQREDVEGILLRSLGGADGKWDGDGTVFCGPERSYESVYCLKGTEPGTGIDVLEDEHGTCYLSLSVLTLNGKFRLCYIIDIQEMYDRVGSYMKVGDNGYVMIKDSSGRILMHPVEEQLGINVIEGREQMYPDFDLSELEEMISHQLQGAEGVEIYHSYWWADDPPSPVRKICAYTPVWFADDFLIVAAVIDYSEIETPVIRAAVSVFLLAVILVSMMLYTIFRFGSVAKARKTAEQENQRLRELNTKLEQIRAKEEKLAHDQRLQLMGTLTGGIAHEFNNLLTPIMGYSGMILMEAEPDSEMADSAGEIYQAAERAKEIIRQIAAMSRKQAGALTKPLPVGEAMDGIMKMLTTVKPDSVRLETEFSWPPVCLVCCSETELNQILLNLSTNGFHAMKEKEGTLTVGGRAVPGEEAAPYLHGKKAASRYLLLYVRDTGAGIPKDHLEHIFDPFYTTKETGEGTGLGLSVVQNILESRNGGIHVESKEGEGSCFCLYLPIWEQEKASGGLKNRELRRKERKGGAERILLVEDDRKILRMLTKGLRGAGYDVRGFGNPKEAAENMREESFDVLVTDYSMPEMSGIQLADLAERCCPGCRTLVITGLADEALMEAYESRKVDRILLKPLECETLLEAIESGRLSGQPPMP</sequence>
<keyword evidence="7" id="KW-0418">Kinase</keyword>
<proteinExistence type="predicted"/>
<dbReference type="SMART" id="SM00387">
    <property type="entry name" value="HATPase_c"/>
    <property type="match status" value="1"/>
</dbReference>
<keyword evidence="9" id="KW-0902">Two-component regulatory system</keyword>
<evidence type="ECO:0000256" key="9">
    <source>
        <dbReference type="ARBA" id="ARBA00023012"/>
    </source>
</evidence>
<dbReference type="EMBL" id="DVGC01000001">
    <property type="protein sequence ID" value="HIR04467.1"/>
    <property type="molecule type" value="Genomic_DNA"/>
</dbReference>
<feature type="transmembrane region" description="Helical" evidence="13">
    <location>
        <begin position="303"/>
        <end position="323"/>
    </location>
</feature>
<keyword evidence="13" id="KW-1133">Transmembrane helix</keyword>
<dbReference type="InterPro" id="IPR004358">
    <property type="entry name" value="Sig_transdc_His_kin-like_C"/>
</dbReference>
<evidence type="ECO:0000256" key="6">
    <source>
        <dbReference type="ARBA" id="ARBA00022741"/>
    </source>
</evidence>
<dbReference type="PANTHER" id="PTHR43065">
    <property type="entry name" value="SENSOR HISTIDINE KINASE"/>
    <property type="match status" value="1"/>
</dbReference>
<protein>
    <recommendedName>
        <fullName evidence="3">Stage 0 sporulation protein A homolog</fullName>
        <ecNumber evidence="2">2.7.13.3</ecNumber>
    </recommendedName>
</protein>
<keyword evidence="4 11" id="KW-0597">Phosphoprotein</keyword>
<accession>A0A9D1A1S0</accession>
<dbReference type="Pfam" id="PF00072">
    <property type="entry name" value="Response_reg"/>
    <property type="match status" value="1"/>
</dbReference>
<dbReference type="PANTHER" id="PTHR43065:SF46">
    <property type="entry name" value="C4-DICARBOXYLATE TRANSPORT SENSOR PROTEIN DCTB"/>
    <property type="match status" value="1"/>
</dbReference>
<evidence type="ECO:0000259" key="15">
    <source>
        <dbReference type="PROSITE" id="PS50110"/>
    </source>
</evidence>
<dbReference type="Gene3D" id="3.30.565.10">
    <property type="entry name" value="Histidine kinase-like ATPase, C-terminal domain"/>
    <property type="match status" value="1"/>
</dbReference>
<dbReference type="InterPro" id="IPR036890">
    <property type="entry name" value="HATPase_C_sf"/>
</dbReference>
<evidence type="ECO:0000256" key="3">
    <source>
        <dbReference type="ARBA" id="ARBA00018672"/>
    </source>
</evidence>
<evidence type="ECO:0000256" key="13">
    <source>
        <dbReference type="SAM" id="Phobius"/>
    </source>
</evidence>
<keyword evidence="8" id="KW-0067">ATP-binding</keyword>
<dbReference type="SUPFAM" id="SSF55874">
    <property type="entry name" value="ATPase domain of HSP90 chaperone/DNA topoisomerase II/histidine kinase"/>
    <property type="match status" value="1"/>
</dbReference>
<dbReference type="InterPro" id="IPR005467">
    <property type="entry name" value="His_kinase_dom"/>
</dbReference>
<keyword evidence="13" id="KW-0472">Membrane</keyword>
<dbReference type="InterPro" id="IPR011006">
    <property type="entry name" value="CheY-like_superfamily"/>
</dbReference>
<keyword evidence="13" id="KW-0812">Transmembrane</keyword>
<reference evidence="16" key="2">
    <citation type="journal article" date="2021" name="PeerJ">
        <title>Extensive microbial diversity within the chicken gut microbiome revealed by metagenomics and culture.</title>
        <authorList>
            <person name="Gilroy R."/>
            <person name="Ravi A."/>
            <person name="Getino M."/>
            <person name="Pursley I."/>
            <person name="Horton D.L."/>
            <person name="Alikhan N.F."/>
            <person name="Baker D."/>
            <person name="Gharbi K."/>
            <person name="Hall N."/>
            <person name="Watson M."/>
            <person name="Adriaenssens E.M."/>
            <person name="Foster-Nyarko E."/>
            <person name="Jarju S."/>
            <person name="Secka A."/>
            <person name="Antonio M."/>
            <person name="Oren A."/>
            <person name="Chaudhuri R.R."/>
            <person name="La Ragione R."/>
            <person name="Hildebrand F."/>
            <person name="Pallen M.J."/>
        </authorList>
    </citation>
    <scope>NUCLEOTIDE SEQUENCE</scope>
    <source>
        <strain evidence="16">CHK180-2868</strain>
    </source>
</reference>
<comment type="caution">
    <text evidence="16">The sequence shown here is derived from an EMBL/GenBank/DDBJ whole genome shotgun (WGS) entry which is preliminary data.</text>
</comment>
<evidence type="ECO:0000259" key="14">
    <source>
        <dbReference type="PROSITE" id="PS50109"/>
    </source>
</evidence>
<evidence type="ECO:0000256" key="4">
    <source>
        <dbReference type="ARBA" id="ARBA00022553"/>
    </source>
</evidence>
<comment type="function">
    <text evidence="10">May play the central regulatory role in sporulation. It may be an element of the effector pathway responsible for the activation of sporulation genes in response to nutritional stress. Spo0A may act in concert with spo0H (a sigma factor) to control the expression of some genes that are critical to the sporulation process.</text>
</comment>
<evidence type="ECO:0000313" key="17">
    <source>
        <dbReference type="Proteomes" id="UP000824250"/>
    </source>
</evidence>
<comment type="catalytic activity">
    <reaction evidence="1">
        <text>ATP + protein L-histidine = ADP + protein N-phospho-L-histidine.</text>
        <dbReference type="EC" id="2.7.13.3"/>
    </reaction>
</comment>
<dbReference type="GO" id="GO:0000155">
    <property type="term" value="F:phosphorelay sensor kinase activity"/>
    <property type="evidence" value="ECO:0007669"/>
    <property type="project" value="InterPro"/>
</dbReference>
<evidence type="ECO:0000256" key="7">
    <source>
        <dbReference type="ARBA" id="ARBA00022777"/>
    </source>
</evidence>
<feature type="modified residue" description="4-aspartylphosphate" evidence="11">
    <location>
        <position position="673"/>
    </location>
</feature>
<feature type="coiled-coil region" evidence="12">
    <location>
        <begin position="328"/>
        <end position="362"/>
    </location>
</feature>
<evidence type="ECO:0000256" key="10">
    <source>
        <dbReference type="ARBA" id="ARBA00024867"/>
    </source>
</evidence>
<dbReference type="InterPro" id="IPR003661">
    <property type="entry name" value="HisK_dim/P_dom"/>
</dbReference>
<dbReference type="PRINTS" id="PR00344">
    <property type="entry name" value="BCTRLSENSOR"/>
</dbReference>
<dbReference type="InterPro" id="IPR036097">
    <property type="entry name" value="HisK_dim/P_sf"/>
</dbReference>
<dbReference type="Gene3D" id="3.30.450.20">
    <property type="entry name" value="PAS domain"/>
    <property type="match status" value="1"/>
</dbReference>
<evidence type="ECO:0000256" key="11">
    <source>
        <dbReference type="PROSITE-ProRule" id="PRU00169"/>
    </source>
</evidence>
<feature type="domain" description="Response regulatory" evidence="15">
    <location>
        <begin position="624"/>
        <end position="738"/>
    </location>
</feature>
<dbReference type="SMART" id="SM00448">
    <property type="entry name" value="REC"/>
    <property type="match status" value="1"/>
</dbReference>
<evidence type="ECO:0000313" key="16">
    <source>
        <dbReference type="EMBL" id="HIR04467.1"/>
    </source>
</evidence>
<dbReference type="SUPFAM" id="SSF52172">
    <property type="entry name" value="CheY-like"/>
    <property type="match status" value="1"/>
</dbReference>
<dbReference type="SUPFAM" id="SSF47384">
    <property type="entry name" value="Homodimeric domain of signal transducing histidine kinase"/>
    <property type="match status" value="1"/>
</dbReference>
<gene>
    <name evidence="16" type="ORF">IAB28_00635</name>
</gene>
<organism evidence="16 17">
    <name type="scientific">Candidatus Copromonas faecavium</name>
    <name type="common">nom. illeg.</name>
    <dbReference type="NCBI Taxonomy" id="2840740"/>
    <lineage>
        <taxon>Bacteria</taxon>
        <taxon>Bacillati</taxon>
        <taxon>Bacillota</taxon>
        <taxon>Clostridia</taxon>
        <taxon>Lachnospirales</taxon>
        <taxon>Lachnospiraceae</taxon>
        <taxon>Candidatus Copromonas (nom. illeg.)</taxon>
    </lineage>
</organism>
<dbReference type="CDD" id="cd00082">
    <property type="entry name" value="HisKA"/>
    <property type="match status" value="1"/>
</dbReference>
<dbReference type="PROSITE" id="PS50110">
    <property type="entry name" value="RESPONSE_REGULATORY"/>
    <property type="match status" value="1"/>
</dbReference>
<dbReference type="Proteomes" id="UP000824250">
    <property type="component" value="Unassembled WGS sequence"/>
</dbReference>
<evidence type="ECO:0000256" key="1">
    <source>
        <dbReference type="ARBA" id="ARBA00000085"/>
    </source>
</evidence>
<dbReference type="Pfam" id="PF00512">
    <property type="entry name" value="HisKA"/>
    <property type="match status" value="1"/>
</dbReference>
<evidence type="ECO:0000256" key="2">
    <source>
        <dbReference type="ARBA" id="ARBA00012438"/>
    </source>
</evidence>
<evidence type="ECO:0000256" key="8">
    <source>
        <dbReference type="ARBA" id="ARBA00022840"/>
    </source>
</evidence>
<dbReference type="CDD" id="cd12912">
    <property type="entry name" value="PDC2_MCP_like"/>
    <property type="match status" value="1"/>
</dbReference>
<feature type="domain" description="Histidine kinase" evidence="14">
    <location>
        <begin position="374"/>
        <end position="600"/>
    </location>
</feature>
<dbReference type="SMART" id="SM00388">
    <property type="entry name" value="HisKA"/>
    <property type="match status" value="1"/>
</dbReference>
<keyword evidence="5" id="KW-0808">Transferase</keyword>
<name>A0A9D1A1S0_9FIRM</name>
<dbReference type="GO" id="GO:0005524">
    <property type="term" value="F:ATP binding"/>
    <property type="evidence" value="ECO:0007669"/>
    <property type="project" value="UniProtKB-KW"/>
</dbReference>
<dbReference type="InterPro" id="IPR003594">
    <property type="entry name" value="HATPase_dom"/>
</dbReference>
<keyword evidence="12" id="KW-0175">Coiled coil</keyword>
<dbReference type="PROSITE" id="PS50109">
    <property type="entry name" value="HIS_KIN"/>
    <property type="match status" value="1"/>
</dbReference>
<dbReference type="EC" id="2.7.13.3" evidence="2"/>
<keyword evidence="6" id="KW-0547">Nucleotide-binding</keyword>